<evidence type="ECO:0000256" key="2">
    <source>
        <dbReference type="ARBA" id="ARBA00022692"/>
    </source>
</evidence>
<sequence length="266" mass="28397">MQMKFPLLAALLGLLAAFPAHAQTDTQTERVTAWKARLTGHITGSGLLPIEGRGQSGHAKVTFVIDRSGKLMSRALVASTGSQQLDAALLAIFDRAQPFPEPPSELKEDTFSFSVPIVIGGRHFNVPPYGLAASAPTPAFAVSDALDAWRKAVTEHVWRNRTFPPEAIGQKGDAGVTFVVNRSGKLISNALVESTGFPPLDAETLAMVERSVPFPKPPVEAEDDLQRVTILIAFDGTPLKGSSNGWSWAADEAKVKSKVNGVCRGC</sequence>
<evidence type="ECO:0000313" key="6">
    <source>
        <dbReference type="EMBL" id="RXT33506.1"/>
    </source>
</evidence>
<dbReference type="InterPro" id="IPR051045">
    <property type="entry name" value="TonB-dependent_transducer"/>
</dbReference>
<dbReference type="Pfam" id="PF13103">
    <property type="entry name" value="TonB_2"/>
    <property type="match status" value="2"/>
</dbReference>
<keyword evidence="4" id="KW-0472">Membrane</keyword>
<keyword evidence="5" id="KW-0732">Signal</keyword>
<evidence type="ECO:0000256" key="4">
    <source>
        <dbReference type="ARBA" id="ARBA00023136"/>
    </source>
</evidence>
<dbReference type="GO" id="GO:0098797">
    <property type="term" value="C:plasma membrane protein complex"/>
    <property type="evidence" value="ECO:0007669"/>
    <property type="project" value="TreeGrafter"/>
</dbReference>
<keyword evidence="2" id="KW-0812">Transmembrane</keyword>
<dbReference type="Gene3D" id="3.30.1150.10">
    <property type="match status" value="2"/>
</dbReference>
<name>A0A4Q1UFU9_9BRAD</name>
<proteinExistence type="predicted"/>
<feature type="chain" id="PRO_5020983466" evidence="5">
    <location>
        <begin position="23"/>
        <end position="266"/>
    </location>
</feature>
<evidence type="ECO:0000256" key="5">
    <source>
        <dbReference type="SAM" id="SignalP"/>
    </source>
</evidence>
<dbReference type="AlphaFoldDB" id="A0A4Q1UFU9"/>
<dbReference type="Proteomes" id="UP000290819">
    <property type="component" value="Unassembled WGS sequence"/>
</dbReference>
<dbReference type="EMBL" id="MZXW01000055">
    <property type="protein sequence ID" value="RXT33506.1"/>
    <property type="molecule type" value="Genomic_DNA"/>
</dbReference>
<gene>
    <name evidence="6" type="ORF">B5V03_38940</name>
</gene>
<keyword evidence="7" id="KW-1185">Reference proteome</keyword>
<evidence type="ECO:0000256" key="1">
    <source>
        <dbReference type="ARBA" id="ARBA00004167"/>
    </source>
</evidence>
<dbReference type="SUPFAM" id="SSF74653">
    <property type="entry name" value="TolA/TonB C-terminal domain"/>
    <property type="match status" value="2"/>
</dbReference>
<reference evidence="6 7" key="1">
    <citation type="submission" date="2017-03" db="EMBL/GenBank/DDBJ databases">
        <authorList>
            <person name="Safronova V.I."/>
            <person name="Sazanova A.L."/>
            <person name="Chirak E.R."/>
        </authorList>
    </citation>
    <scope>NUCLEOTIDE SEQUENCE [LARGE SCALE GENOMIC DNA]</scope>
    <source>
        <strain evidence="6 7">Opo-243</strain>
    </source>
</reference>
<accession>A0A4Q1UFU9</accession>
<dbReference type="InterPro" id="IPR006260">
    <property type="entry name" value="TonB/TolA_C"/>
</dbReference>
<protein>
    <submittedName>
        <fullName evidence="6">Uncharacterized protein</fullName>
    </submittedName>
</protein>
<dbReference type="NCBIfam" id="TIGR01352">
    <property type="entry name" value="tonB_Cterm"/>
    <property type="match status" value="2"/>
</dbReference>
<evidence type="ECO:0000313" key="7">
    <source>
        <dbReference type="Proteomes" id="UP000290819"/>
    </source>
</evidence>
<dbReference type="OrthoDB" id="8215632at2"/>
<comment type="caution">
    <text evidence="6">The sequence shown here is derived from an EMBL/GenBank/DDBJ whole genome shotgun (WGS) entry which is preliminary data.</text>
</comment>
<feature type="signal peptide" evidence="5">
    <location>
        <begin position="1"/>
        <end position="22"/>
    </location>
</feature>
<organism evidence="6 7">
    <name type="scientific">Bradyrhizobium betae</name>
    <dbReference type="NCBI Taxonomy" id="244734"/>
    <lineage>
        <taxon>Bacteria</taxon>
        <taxon>Pseudomonadati</taxon>
        <taxon>Pseudomonadota</taxon>
        <taxon>Alphaproteobacteria</taxon>
        <taxon>Hyphomicrobiales</taxon>
        <taxon>Nitrobacteraceae</taxon>
        <taxon>Bradyrhizobium</taxon>
    </lineage>
</organism>
<evidence type="ECO:0000256" key="3">
    <source>
        <dbReference type="ARBA" id="ARBA00022989"/>
    </source>
</evidence>
<comment type="subcellular location">
    <subcellularLocation>
        <location evidence="1">Membrane</location>
        <topology evidence="1">Single-pass membrane protein</topology>
    </subcellularLocation>
</comment>
<dbReference type="PANTHER" id="PTHR33446:SF2">
    <property type="entry name" value="PROTEIN TONB"/>
    <property type="match status" value="1"/>
</dbReference>
<dbReference type="GO" id="GO:0031992">
    <property type="term" value="F:energy transducer activity"/>
    <property type="evidence" value="ECO:0007669"/>
    <property type="project" value="TreeGrafter"/>
</dbReference>
<keyword evidence="3" id="KW-1133">Transmembrane helix</keyword>
<dbReference type="PANTHER" id="PTHR33446">
    <property type="entry name" value="PROTEIN TONB-RELATED"/>
    <property type="match status" value="1"/>
</dbReference>